<evidence type="ECO:0000313" key="3">
    <source>
        <dbReference type="EMBL" id="KAB2591373.1"/>
    </source>
</evidence>
<dbReference type="Proteomes" id="UP000326907">
    <property type="component" value="Unassembled WGS sequence"/>
</dbReference>
<protein>
    <submittedName>
        <fullName evidence="3">Uncharacterized protein</fullName>
    </submittedName>
</protein>
<feature type="transmembrane region" description="Helical" evidence="2">
    <location>
        <begin position="54"/>
        <end position="73"/>
    </location>
</feature>
<organism evidence="3 4">
    <name type="scientific">Streptomyces arboris</name>
    <dbReference type="NCBI Taxonomy" id="2600619"/>
    <lineage>
        <taxon>Bacteria</taxon>
        <taxon>Bacillati</taxon>
        <taxon>Actinomycetota</taxon>
        <taxon>Actinomycetes</taxon>
        <taxon>Kitasatosporales</taxon>
        <taxon>Streptomycetaceae</taxon>
        <taxon>Streptomyces</taxon>
    </lineage>
</organism>
<comment type="caution">
    <text evidence="3">The sequence shown here is derived from an EMBL/GenBank/DDBJ whole genome shotgun (WGS) entry which is preliminary data.</text>
</comment>
<gene>
    <name evidence="3" type="ORF">F5983_16365</name>
</gene>
<accession>A0A5N5EM15</accession>
<keyword evidence="2" id="KW-1133">Transmembrane helix</keyword>
<dbReference type="EMBL" id="VYUA01000013">
    <property type="protein sequence ID" value="KAB2591373.1"/>
    <property type="molecule type" value="Genomic_DNA"/>
</dbReference>
<keyword evidence="4" id="KW-1185">Reference proteome</keyword>
<keyword evidence="2" id="KW-0812">Transmembrane</keyword>
<proteinExistence type="predicted"/>
<feature type="transmembrane region" description="Helical" evidence="2">
    <location>
        <begin position="27"/>
        <end position="47"/>
    </location>
</feature>
<name>A0A5N5EM15_9ACTN</name>
<sequence length="74" mass="7360">MTHSQDPQDSPPPPHAEPSPFMTVRTALILLASVVIGVVVGGLTVLCGTQPAGAVLAGLTGVGASVPVLHALIQ</sequence>
<evidence type="ECO:0000256" key="1">
    <source>
        <dbReference type="SAM" id="MobiDB-lite"/>
    </source>
</evidence>
<dbReference type="AlphaFoldDB" id="A0A5N5EM15"/>
<reference evidence="3 4" key="1">
    <citation type="submission" date="2019-09" db="EMBL/GenBank/DDBJ databases">
        <authorList>
            <person name="Liu P."/>
        </authorList>
    </citation>
    <scope>NUCLEOTIDE SEQUENCE [LARGE SCALE GENOMIC DNA]</scope>
    <source>
        <strain evidence="3 4">TRM68085</strain>
    </source>
</reference>
<keyword evidence="2" id="KW-0472">Membrane</keyword>
<evidence type="ECO:0000313" key="4">
    <source>
        <dbReference type="Proteomes" id="UP000326907"/>
    </source>
</evidence>
<feature type="region of interest" description="Disordered" evidence="1">
    <location>
        <begin position="1"/>
        <end position="20"/>
    </location>
</feature>
<evidence type="ECO:0000256" key="2">
    <source>
        <dbReference type="SAM" id="Phobius"/>
    </source>
</evidence>